<protein>
    <recommendedName>
        <fullName evidence="5">Transmembrane protein</fullName>
    </recommendedName>
</protein>
<feature type="compositionally biased region" description="Basic and acidic residues" evidence="1">
    <location>
        <begin position="253"/>
        <end position="263"/>
    </location>
</feature>
<keyword evidence="2" id="KW-1133">Transmembrane helix</keyword>
<organism evidence="4">
    <name type="scientific">Harpegnathos saltator</name>
    <name type="common">Jerdon's jumping ant</name>
    <dbReference type="NCBI Taxonomy" id="610380"/>
    <lineage>
        <taxon>Eukaryota</taxon>
        <taxon>Metazoa</taxon>
        <taxon>Ecdysozoa</taxon>
        <taxon>Arthropoda</taxon>
        <taxon>Hexapoda</taxon>
        <taxon>Insecta</taxon>
        <taxon>Pterygota</taxon>
        <taxon>Neoptera</taxon>
        <taxon>Endopterygota</taxon>
        <taxon>Hymenoptera</taxon>
        <taxon>Apocrita</taxon>
        <taxon>Aculeata</taxon>
        <taxon>Formicoidea</taxon>
        <taxon>Formicidae</taxon>
        <taxon>Ponerinae</taxon>
        <taxon>Ponerini</taxon>
        <taxon>Harpegnathos</taxon>
    </lineage>
</organism>
<feature type="compositionally biased region" description="Basic and acidic residues" evidence="1">
    <location>
        <begin position="276"/>
        <end position="290"/>
    </location>
</feature>
<gene>
    <name evidence="3" type="ORF">EAI_00375</name>
</gene>
<feature type="compositionally biased region" description="Low complexity" evidence="1">
    <location>
        <begin position="10"/>
        <end position="21"/>
    </location>
</feature>
<dbReference type="AlphaFoldDB" id="E2BA30"/>
<proteinExistence type="predicted"/>
<evidence type="ECO:0000313" key="4">
    <source>
        <dbReference type="Proteomes" id="UP000008237"/>
    </source>
</evidence>
<keyword evidence="2" id="KW-0812">Transmembrane</keyword>
<keyword evidence="2" id="KW-0472">Membrane</keyword>
<feature type="transmembrane region" description="Helical" evidence="2">
    <location>
        <begin position="42"/>
        <end position="65"/>
    </location>
</feature>
<dbReference type="Pfam" id="PF15018">
    <property type="entry name" value="InaF-motif"/>
    <property type="match status" value="1"/>
</dbReference>
<feature type="compositionally biased region" description="Low complexity" evidence="1">
    <location>
        <begin position="235"/>
        <end position="246"/>
    </location>
</feature>
<name>E2BA30_HARSA</name>
<evidence type="ECO:0000313" key="3">
    <source>
        <dbReference type="EMBL" id="EFN87439.1"/>
    </source>
</evidence>
<feature type="region of interest" description="Disordered" evidence="1">
    <location>
        <begin position="1"/>
        <end position="30"/>
    </location>
</feature>
<feature type="compositionally biased region" description="Low complexity" evidence="1">
    <location>
        <begin position="265"/>
        <end position="275"/>
    </location>
</feature>
<keyword evidence="4" id="KW-1185">Reference proteome</keyword>
<dbReference type="PANTHER" id="PTHR34929">
    <property type="entry name" value="ZGC:153157"/>
    <property type="match status" value="1"/>
</dbReference>
<evidence type="ECO:0008006" key="5">
    <source>
        <dbReference type="Google" id="ProtNLM"/>
    </source>
</evidence>
<dbReference type="PANTHER" id="PTHR34929:SF1">
    <property type="entry name" value="INAF MOTIF CONTAINING 2"/>
    <property type="match status" value="1"/>
</dbReference>
<dbReference type="OrthoDB" id="8113027at2759"/>
<accession>E2BA30</accession>
<dbReference type="InterPro" id="IPR029162">
    <property type="entry name" value="InaF-motif"/>
</dbReference>
<dbReference type="InParanoid" id="E2BA30"/>
<dbReference type="Proteomes" id="UP000008237">
    <property type="component" value="Unassembled WGS sequence"/>
</dbReference>
<sequence>MSKEESSGEPQQDAAAAASDAPSKDPNAEIYENRGTKKIVRVVTVMAYLFSVSFVGILLSAYYIFLWEPPNPRLIERERLRAEPQMQFLIAQPYLEEAEHPREKESFLLENVPNRTFKSRPLQGRIAHEPGVLAGPVSPGDLMASRQERLDAMLLKLKYSLMETLREARRNRTSRLPQEATTSEPDGLFFGAKAAEKSTEDATSGYAEERVSPQGNAPVEKTRVDGDGAGLSQESPDSSSVDPLLSRTAISDDEPKQTRRSEEAVGGVNPPVVGGETRDPAEERPTSSWR</sequence>
<reference evidence="3 4" key="1">
    <citation type="journal article" date="2010" name="Science">
        <title>Genomic comparison of the ants Camponotus floridanus and Harpegnathos saltator.</title>
        <authorList>
            <person name="Bonasio R."/>
            <person name="Zhang G."/>
            <person name="Ye C."/>
            <person name="Mutti N.S."/>
            <person name="Fang X."/>
            <person name="Qin N."/>
            <person name="Donahue G."/>
            <person name="Yang P."/>
            <person name="Li Q."/>
            <person name="Li C."/>
            <person name="Zhang P."/>
            <person name="Huang Z."/>
            <person name="Berger S.L."/>
            <person name="Reinberg D."/>
            <person name="Wang J."/>
            <person name="Liebig J."/>
        </authorList>
    </citation>
    <scope>NUCLEOTIDE SEQUENCE [LARGE SCALE GENOMIC DNA]</scope>
    <source>
        <strain evidence="3 4">R22 G/1</strain>
    </source>
</reference>
<dbReference type="EMBL" id="GL446664">
    <property type="protein sequence ID" value="EFN87439.1"/>
    <property type="molecule type" value="Genomic_DNA"/>
</dbReference>
<evidence type="ECO:0000256" key="1">
    <source>
        <dbReference type="SAM" id="MobiDB-lite"/>
    </source>
</evidence>
<evidence type="ECO:0000256" key="2">
    <source>
        <dbReference type="SAM" id="Phobius"/>
    </source>
</evidence>
<feature type="region of interest" description="Disordered" evidence="1">
    <location>
        <begin position="169"/>
        <end position="290"/>
    </location>
</feature>
<feature type="compositionally biased region" description="Polar residues" evidence="1">
    <location>
        <begin position="174"/>
        <end position="184"/>
    </location>
</feature>